<dbReference type="EMBL" id="HF936056">
    <property type="protein sequence ID" value="CCX33394.1"/>
    <property type="molecule type" value="Genomic_DNA"/>
</dbReference>
<evidence type="ECO:0000313" key="2">
    <source>
        <dbReference type="Proteomes" id="UP000018144"/>
    </source>
</evidence>
<dbReference type="AlphaFoldDB" id="U4LMP1"/>
<name>U4LMP1_PYROM</name>
<gene>
    <name evidence="1" type="ORF">PCON_01075</name>
</gene>
<accession>U4LMP1</accession>
<proteinExistence type="predicted"/>
<keyword evidence="2" id="KW-1185">Reference proteome</keyword>
<evidence type="ECO:0000313" key="1">
    <source>
        <dbReference type="EMBL" id="CCX33394.1"/>
    </source>
</evidence>
<sequence length="60" mass="7175">MMIVSEISEPCDLLPILLRRRGELLNVMRVVYHDFTWRRRALTTLLVRLLVASFDMRRTT</sequence>
<reference evidence="1 2" key="1">
    <citation type="journal article" date="2013" name="PLoS Genet.">
        <title>The genome and development-dependent transcriptomes of Pyronema confluens: a window into fungal evolution.</title>
        <authorList>
            <person name="Traeger S."/>
            <person name="Altegoer F."/>
            <person name="Freitag M."/>
            <person name="Gabaldon T."/>
            <person name="Kempken F."/>
            <person name="Kumar A."/>
            <person name="Marcet-Houben M."/>
            <person name="Poggeler S."/>
            <person name="Stajich J.E."/>
            <person name="Nowrousian M."/>
        </authorList>
    </citation>
    <scope>NUCLEOTIDE SEQUENCE [LARGE SCALE GENOMIC DNA]</scope>
    <source>
        <strain evidence="2">CBS 100304</strain>
        <tissue evidence="1">Vegetative mycelium</tissue>
    </source>
</reference>
<protein>
    <submittedName>
        <fullName evidence="1">Uncharacterized protein</fullName>
    </submittedName>
</protein>
<dbReference type="Proteomes" id="UP000018144">
    <property type="component" value="Unassembled WGS sequence"/>
</dbReference>
<organism evidence="1 2">
    <name type="scientific">Pyronema omphalodes (strain CBS 100304)</name>
    <name type="common">Pyronema confluens</name>
    <dbReference type="NCBI Taxonomy" id="1076935"/>
    <lineage>
        <taxon>Eukaryota</taxon>
        <taxon>Fungi</taxon>
        <taxon>Dikarya</taxon>
        <taxon>Ascomycota</taxon>
        <taxon>Pezizomycotina</taxon>
        <taxon>Pezizomycetes</taxon>
        <taxon>Pezizales</taxon>
        <taxon>Pyronemataceae</taxon>
        <taxon>Pyronema</taxon>
    </lineage>
</organism>